<dbReference type="EMBL" id="RBNJ01015333">
    <property type="protein sequence ID" value="RUS24658.1"/>
    <property type="molecule type" value="Genomic_DNA"/>
</dbReference>
<feature type="non-terminal residue" evidence="4">
    <location>
        <position position="80"/>
    </location>
</feature>
<dbReference type="AlphaFoldDB" id="A0A433Q4I8"/>
<keyword evidence="5" id="KW-1185">Reference proteome</keyword>
<dbReference type="SUPFAM" id="SSF56529">
    <property type="entry name" value="FAH"/>
    <property type="match status" value="1"/>
</dbReference>
<organism evidence="4 5">
    <name type="scientific">Jimgerdemannia flammicorona</name>
    <dbReference type="NCBI Taxonomy" id="994334"/>
    <lineage>
        <taxon>Eukaryota</taxon>
        <taxon>Fungi</taxon>
        <taxon>Fungi incertae sedis</taxon>
        <taxon>Mucoromycota</taxon>
        <taxon>Mucoromycotina</taxon>
        <taxon>Endogonomycetes</taxon>
        <taxon>Endogonales</taxon>
        <taxon>Endogonaceae</taxon>
        <taxon>Jimgerdemannia</taxon>
    </lineage>
</organism>
<sequence>FNVPALISFLSQGTTLQPGDVIVTGTPEVLNRRFSCTPGVGFAKNPPVFLQDGDEVECFVEKIGVIKNTIVHEKKAGSKL</sequence>
<proteinExistence type="inferred from homology"/>
<protein>
    <submittedName>
        <fullName evidence="4">Putative bifunctional enzyme with isomerase/decarboxylase activity</fullName>
    </submittedName>
</protein>
<dbReference type="GO" id="GO:0016853">
    <property type="term" value="F:isomerase activity"/>
    <property type="evidence" value="ECO:0007669"/>
    <property type="project" value="UniProtKB-KW"/>
</dbReference>
<dbReference type="InterPro" id="IPR011234">
    <property type="entry name" value="Fumarylacetoacetase-like_C"/>
</dbReference>
<dbReference type="Gene3D" id="3.90.850.10">
    <property type="entry name" value="Fumarylacetoacetase-like, C-terminal domain"/>
    <property type="match status" value="1"/>
</dbReference>
<evidence type="ECO:0000313" key="4">
    <source>
        <dbReference type="EMBL" id="RUS24658.1"/>
    </source>
</evidence>
<keyword evidence="2" id="KW-0479">Metal-binding</keyword>
<dbReference type="InterPro" id="IPR036663">
    <property type="entry name" value="Fumarylacetoacetase_C_sf"/>
</dbReference>
<gene>
    <name evidence="4" type="ORF">BC938DRAFT_473271</name>
</gene>
<evidence type="ECO:0000313" key="5">
    <source>
        <dbReference type="Proteomes" id="UP000274822"/>
    </source>
</evidence>
<evidence type="ECO:0000259" key="3">
    <source>
        <dbReference type="Pfam" id="PF01557"/>
    </source>
</evidence>
<comment type="similarity">
    <text evidence="1">Belongs to the FAH family.</text>
</comment>
<accession>A0A433Q4I8</accession>
<dbReference type="PANTHER" id="PTHR11820:SF7">
    <property type="entry name" value="ACYLPYRUVASE FAHD1, MITOCHONDRIAL"/>
    <property type="match status" value="1"/>
</dbReference>
<dbReference type="Proteomes" id="UP000274822">
    <property type="component" value="Unassembled WGS sequence"/>
</dbReference>
<name>A0A433Q4I8_9FUNG</name>
<dbReference type="Pfam" id="PF01557">
    <property type="entry name" value="FAA_hydrolase"/>
    <property type="match status" value="1"/>
</dbReference>
<evidence type="ECO:0000256" key="2">
    <source>
        <dbReference type="ARBA" id="ARBA00022723"/>
    </source>
</evidence>
<dbReference type="GO" id="GO:0018773">
    <property type="term" value="F:acetylpyruvate hydrolase activity"/>
    <property type="evidence" value="ECO:0007669"/>
    <property type="project" value="TreeGrafter"/>
</dbReference>
<feature type="domain" description="Fumarylacetoacetase-like C-terminal" evidence="3">
    <location>
        <begin position="1"/>
        <end position="71"/>
    </location>
</feature>
<dbReference type="PANTHER" id="PTHR11820">
    <property type="entry name" value="ACYLPYRUVASE"/>
    <property type="match status" value="1"/>
</dbReference>
<dbReference type="GO" id="GO:0046872">
    <property type="term" value="F:metal ion binding"/>
    <property type="evidence" value="ECO:0007669"/>
    <property type="project" value="UniProtKB-KW"/>
</dbReference>
<evidence type="ECO:0000256" key="1">
    <source>
        <dbReference type="ARBA" id="ARBA00010211"/>
    </source>
</evidence>
<reference evidence="4 5" key="1">
    <citation type="journal article" date="2018" name="New Phytol.">
        <title>Phylogenomics of Endogonaceae and evolution of mycorrhizas within Mucoromycota.</title>
        <authorList>
            <person name="Chang Y."/>
            <person name="Desiro A."/>
            <person name="Na H."/>
            <person name="Sandor L."/>
            <person name="Lipzen A."/>
            <person name="Clum A."/>
            <person name="Barry K."/>
            <person name="Grigoriev I.V."/>
            <person name="Martin F.M."/>
            <person name="Stajich J.E."/>
            <person name="Smith M.E."/>
            <person name="Bonito G."/>
            <person name="Spatafora J.W."/>
        </authorList>
    </citation>
    <scope>NUCLEOTIDE SEQUENCE [LARGE SCALE GENOMIC DNA]</scope>
    <source>
        <strain evidence="4 5">AD002</strain>
    </source>
</reference>
<keyword evidence="4" id="KW-0413">Isomerase</keyword>
<feature type="non-terminal residue" evidence="4">
    <location>
        <position position="1"/>
    </location>
</feature>
<comment type="caution">
    <text evidence="4">The sequence shown here is derived from an EMBL/GenBank/DDBJ whole genome shotgun (WGS) entry which is preliminary data.</text>
</comment>